<dbReference type="PANTHER" id="PTHR10073:SF12">
    <property type="entry name" value="DNA MISMATCH REPAIR PROTEIN MLH1"/>
    <property type="match status" value="1"/>
</dbReference>
<feature type="domain" description="DNA mismatch repair protein S5" evidence="8">
    <location>
        <begin position="208"/>
        <end position="324"/>
    </location>
</feature>
<dbReference type="Gene3D" id="3.30.1370.100">
    <property type="entry name" value="MutL, C-terminal domain, regulatory subdomain"/>
    <property type="match status" value="1"/>
</dbReference>
<evidence type="ECO:0000259" key="7">
    <source>
        <dbReference type="SMART" id="SM00853"/>
    </source>
</evidence>
<dbReference type="NCBIfam" id="TIGR00585">
    <property type="entry name" value="mutl"/>
    <property type="match status" value="1"/>
</dbReference>
<dbReference type="KEGG" id="eaj:Q3M24_12320"/>
<gene>
    <name evidence="5 9" type="primary">mutL</name>
    <name evidence="9" type="ORF">Q3M24_12320</name>
</gene>
<dbReference type="PROSITE" id="PS00058">
    <property type="entry name" value="DNA_MISMATCH_REPAIR_1"/>
    <property type="match status" value="1"/>
</dbReference>
<dbReference type="GO" id="GO:0030983">
    <property type="term" value="F:mismatched DNA binding"/>
    <property type="evidence" value="ECO:0007669"/>
    <property type="project" value="InterPro"/>
</dbReference>
<dbReference type="GO" id="GO:0140664">
    <property type="term" value="F:ATP-dependent DNA damage sensor activity"/>
    <property type="evidence" value="ECO:0007669"/>
    <property type="project" value="InterPro"/>
</dbReference>
<dbReference type="SUPFAM" id="SSF118116">
    <property type="entry name" value="DNA mismatch repair protein MutL"/>
    <property type="match status" value="1"/>
</dbReference>
<sequence length="681" mass="75797">MSTIRVLSDHLANQIAAGEVVERPASVVKELLENALDAGADRVNIQVEGDGTRLIRVMDNGGGMDQDDVLLCLERHATSKLIEESQLSAITTLGFRGEALPSIASVSRMSILSRLQDADIGTRAEVRYGALHDLHDHGCACGTIIEVRNLFGNLPARKKFLKTKRTELFHIEEVIRNQALAHPEISFALQVDGRKTITLAGADQEQRVRDVFRYSGRMLDVSWTGEPEALMLRGGLLLPDTSSTAPLRILVNNRSVQDRMIRYAVAEGMKGLLMKGQQPAGALLLDLDPQQVDINVHPAKREIRFREPNEIRRFLVRAVAEAVLRHQEEVRFELFQPRYNEQREHRRDEPLGGALHSAQTEQVEEAASTAYTAAYTATGTSVSPRSSGYLSTTEHKPEQQAERQVYSAEPLPFSSFSATGKEEEKREKKIQEGDLRTAPEQQDFSLSSLSSLRKQAPPQLGQGTKPVAAAQEEPEQPEERQAGPQEYNGLRLIGQFLNLYLLCEHDGELVVIDQHAAHERILYQQLRAAYEQREIAVQNLLFPVTVELGPDHADILEQEAEAVATLGVNVEFFGDTTWVIKAVPAMVGKAPPQEVLFDILDGLASHSGASHSEILPEFIENVLASMACKAAIKSGNHLHPEEMLALLRQMEQSEFFSHCPHGRPVLKTFSRLDVEKWFKRT</sequence>
<dbReference type="GO" id="GO:0016887">
    <property type="term" value="F:ATP hydrolysis activity"/>
    <property type="evidence" value="ECO:0007669"/>
    <property type="project" value="InterPro"/>
</dbReference>
<dbReference type="SMART" id="SM01340">
    <property type="entry name" value="DNA_mis_repair"/>
    <property type="match status" value="1"/>
</dbReference>
<dbReference type="AlphaFoldDB" id="A0AAU8LP79"/>
<keyword evidence="9" id="KW-0540">Nuclease</keyword>
<evidence type="ECO:0000256" key="1">
    <source>
        <dbReference type="ARBA" id="ARBA00006082"/>
    </source>
</evidence>
<feature type="compositionally biased region" description="Basic and acidic residues" evidence="6">
    <location>
        <begin position="420"/>
        <end position="437"/>
    </location>
</feature>
<dbReference type="PANTHER" id="PTHR10073">
    <property type="entry name" value="DNA MISMATCH REPAIR PROTEIN MLH, PMS, MUTL"/>
    <property type="match status" value="1"/>
</dbReference>
<dbReference type="InterPro" id="IPR013507">
    <property type="entry name" value="DNA_mismatch_S5_2-like"/>
</dbReference>
<dbReference type="InterPro" id="IPR014762">
    <property type="entry name" value="DNA_mismatch_repair_CS"/>
</dbReference>
<comment type="function">
    <text evidence="5">This protein is involved in the repair of mismatches in DNA. It is required for dam-dependent methyl-directed DNA mismatch repair. May act as a 'molecular matchmaker', a protein that promotes the formation of a stable complex between two or more DNA-binding proteins in an ATP-dependent manner without itself being part of a final effector complex.</text>
</comment>
<dbReference type="Pfam" id="PF08676">
    <property type="entry name" value="MutL_C"/>
    <property type="match status" value="1"/>
</dbReference>
<evidence type="ECO:0000313" key="9">
    <source>
        <dbReference type="EMBL" id="XCN71102.1"/>
    </source>
</evidence>
<dbReference type="InterPro" id="IPR020667">
    <property type="entry name" value="DNA_mismatch_repair_MutL"/>
</dbReference>
<dbReference type="InterPro" id="IPR042120">
    <property type="entry name" value="MutL_C_dimsub"/>
</dbReference>
<keyword evidence="4 5" id="KW-0234">DNA repair</keyword>
<dbReference type="Gene3D" id="3.30.565.10">
    <property type="entry name" value="Histidine kinase-like ATPase, C-terminal domain"/>
    <property type="match status" value="1"/>
</dbReference>
<dbReference type="InterPro" id="IPR014790">
    <property type="entry name" value="MutL_C"/>
</dbReference>
<reference evidence="9" key="1">
    <citation type="journal article" date="2024" name="Syst. Appl. Microbiol.">
        <title>First single-strain enrichments of Electrothrix cable bacteria, description of E. aestuarii sp. nov. and E. rattekaaiensis sp. nov., and proposal of a cable bacteria taxonomy following the rules of the SeqCode.</title>
        <authorList>
            <person name="Plum-Jensen L.E."/>
            <person name="Schramm A."/>
            <person name="Marshall I.P.G."/>
        </authorList>
    </citation>
    <scope>NUCLEOTIDE SEQUENCE</scope>
    <source>
        <strain evidence="9">Rat1</strain>
    </source>
</reference>
<dbReference type="Pfam" id="PF01119">
    <property type="entry name" value="DNA_mis_repair"/>
    <property type="match status" value="1"/>
</dbReference>
<dbReference type="InterPro" id="IPR036890">
    <property type="entry name" value="HATPase_C_sf"/>
</dbReference>
<dbReference type="Gene3D" id="3.30.1540.20">
    <property type="entry name" value="MutL, C-terminal domain, dimerisation subdomain"/>
    <property type="match status" value="1"/>
</dbReference>
<dbReference type="GO" id="GO:0004519">
    <property type="term" value="F:endonuclease activity"/>
    <property type="evidence" value="ECO:0007669"/>
    <property type="project" value="UniProtKB-KW"/>
</dbReference>
<dbReference type="Pfam" id="PF13589">
    <property type="entry name" value="HATPase_c_3"/>
    <property type="match status" value="1"/>
</dbReference>
<dbReference type="InterPro" id="IPR014721">
    <property type="entry name" value="Ribsml_uS5_D2-typ_fold_subgr"/>
</dbReference>
<evidence type="ECO:0000259" key="8">
    <source>
        <dbReference type="SMART" id="SM01340"/>
    </source>
</evidence>
<keyword evidence="9" id="KW-0255">Endonuclease</keyword>
<comment type="similarity">
    <text evidence="1 5">Belongs to the DNA mismatch repair MutL/HexB family.</text>
</comment>
<dbReference type="GO" id="GO:0005524">
    <property type="term" value="F:ATP binding"/>
    <property type="evidence" value="ECO:0007669"/>
    <property type="project" value="InterPro"/>
</dbReference>
<dbReference type="InterPro" id="IPR038973">
    <property type="entry name" value="MutL/Mlh/Pms-like"/>
</dbReference>
<evidence type="ECO:0000256" key="3">
    <source>
        <dbReference type="ARBA" id="ARBA00022763"/>
    </source>
</evidence>
<feature type="region of interest" description="Disordered" evidence="6">
    <location>
        <begin position="342"/>
        <end position="365"/>
    </location>
</feature>
<evidence type="ECO:0000256" key="4">
    <source>
        <dbReference type="ARBA" id="ARBA00023204"/>
    </source>
</evidence>
<dbReference type="HAMAP" id="MF_00149">
    <property type="entry name" value="DNA_mis_repair"/>
    <property type="match status" value="1"/>
</dbReference>
<dbReference type="SMART" id="SM00853">
    <property type="entry name" value="MutL_C"/>
    <property type="match status" value="1"/>
</dbReference>
<feature type="compositionally biased region" description="Polar residues" evidence="6">
    <location>
        <begin position="382"/>
        <end position="392"/>
    </location>
</feature>
<keyword evidence="9" id="KW-0378">Hydrolase</keyword>
<evidence type="ECO:0000256" key="5">
    <source>
        <dbReference type="HAMAP-Rule" id="MF_00149"/>
    </source>
</evidence>
<organism evidence="9">
    <name type="scientific">Candidatus Electrothrix aestuarii</name>
    <dbReference type="NCBI Taxonomy" id="3062594"/>
    <lineage>
        <taxon>Bacteria</taxon>
        <taxon>Pseudomonadati</taxon>
        <taxon>Thermodesulfobacteriota</taxon>
        <taxon>Desulfobulbia</taxon>
        <taxon>Desulfobulbales</taxon>
        <taxon>Desulfobulbaceae</taxon>
        <taxon>Candidatus Electrothrix</taxon>
    </lineage>
</organism>
<dbReference type="GO" id="GO:0032300">
    <property type="term" value="C:mismatch repair complex"/>
    <property type="evidence" value="ECO:0007669"/>
    <property type="project" value="InterPro"/>
</dbReference>
<dbReference type="SUPFAM" id="SSF55874">
    <property type="entry name" value="ATPase domain of HSP90 chaperone/DNA topoisomerase II/histidine kinase"/>
    <property type="match status" value="1"/>
</dbReference>
<dbReference type="SUPFAM" id="SSF54211">
    <property type="entry name" value="Ribosomal protein S5 domain 2-like"/>
    <property type="match status" value="1"/>
</dbReference>
<proteinExistence type="inferred from homology"/>
<protein>
    <recommendedName>
        <fullName evidence="2 5">DNA mismatch repair protein MutL</fullName>
    </recommendedName>
</protein>
<dbReference type="InterPro" id="IPR002099">
    <property type="entry name" value="MutL/Mlh/PMS"/>
</dbReference>
<dbReference type="InterPro" id="IPR042121">
    <property type="entry name" value="MutL_C_regsub"/>
</dbReference>
<accession>A0AAU8LP79</accession>
<evidence type="ECO:0000256" key="6">
    <source>
        <dbReference type="SAM" id="MobiDB-lite"/>
    </source>
</evidence>
<dbReference type="EMBL" id="CP159373">
    <property type="protein sequence ID" value="XCN71102.1"/>
    <property type="molecule type" value="Genomic_DNA"/>
</dbReference>
<feature type="region of interest" description="Disordered" evidence="6">
    <location>
        <begin position="378"/>
        <end position="484"/>
    </location>
</feature>
<dbReference type="Gene3D" id="3.30.230.10">
    <property type="match status" value="1"/>
</dbReference>
<dbReference type="InterPro" id="IPR020568">
    <property type="entry name" value="Ribosomal_Su5_D2-typ_SF"/>
</dbReference>
<feature type="domain" description="MutL C-terminal dimerisation" evidence="7">
    <location>
        <begin position="492"/>
        <end position="638"/>
    </location>
</feature>
<dbReference type="InterPro" id="IPR037198">
    <property type="entry name" value="MutL_C_sf"/>
</dbReference>
<dbReference type="CDD" id="cd16926">
    <property type="entry name" value="HATPase_MutL-MLH-PMS-like"/>
    <property type="match status" value="1"/>
</dbReference>
<keyword evidence="3 5" id="KW-0227">DNA damage</keyword>
<dbReference type="FunFam" id="3.30.565.10:FF:000003">
    <property type="entry name" value="DNA mismatch repair endonuclease MutL"/>
    <property type="match status" value="1"/>
</dbReference>
<reference evidence="9" key="2">
    <citation type="submission" date="2024-06" db="EMBL/GenBank/DDBJ databases">
        <authorList>
            <person name="Plum-Jensen L.E."/>
            <person name="Schramm A."/>
            <person name="Marshall I.P.G."/>
        </authorList>
    </citation>
    <scope>NUCLEOTIDE SEQUENCE</scope>
    <source>
        <strain evidence="9">Rat1</strain>
    </source>
</reference>
<dbReference type="GO" id="GO:0006298">
    <property type="term" value="P:mismatch repair"/>
    <property type="evidence" value="ECO:0007669"/>
    <property type="project" value="UniProtKB-UniRule"/>
</dbReference>
<evidence type="ECO:0000256" key="2">
    <source>
        <dbReference type="ARBA" id="ARBA00021975"/>
    </source>
</evidence>
<name>A0AAU8LP79_9BACT</name>